<feature type="transmembrane region" description="Helical" evidence="1">
    <location>
        <begin position="231"/>
        <end position="249"/>
    </location>
</feature>
<feature type="transmembrane region" description="Helical" evidence="1">
    <location>
        <begin position="170"/>
        <end position="191"/>
    </location>
</feature>
<proteinExistence type="predicted"/>
<accession>A0A9J6ZH09</accession>
<dbReference type="KEGG" id="plig:NAG76_04240"/>
<keyword evidence="1" id="KW-0472">Membrane</keyword>
<keyword evidence="1" id="KW-0812">Transmembrane</keyword>
<protein>
    <submittedName>
        <fullName evidence="2">Uncharacterized protein</fullName>
    </submittedName>
</protein>
<sequence length="258" mass="30035">MLFLTILCINIMLGMFVPFVLVYALIVKPIQHKRWYPEPLPHKKKKEKESLKSIVSNIVIAIFIFGVMLGLIILTWSFAMPHWKDVPAVVFKQYEEKTDTVTDIAYDWERNSRKSWGFDYVKLDGEQFAFEGLKLDSIHIGDKVTVHYLKYSNYLMQITDQEGNAIKHTFSFLTFLIEGLIYILLTAIYFYRKARSGVINKGWSKRKVIVTISFHTITIFLLILSCYSDRPQALVIVLVIHFVMHYIQVEGSIRSKIA</sequence>
<name>A0A9J6ZH09_9BACL</name>
<keyword evidence="1" id="KW-1133">Transmembrane helix</keyword>
<gene>
    <name evidence="2" type="ORF">NAG76_04240</name>
</gene>
<feature type="transmembrane region" description="Helical" evidence="1">
    <location>
        <begin position="54"/>
        <end position="79"/>
    </location>
</feature>
<organism evidence="2 3">
    <name type="scientific">Candidatus Pristimantibacillus lignocellulolyticus</name>
    <dbReference type="NCBI Taxonomy" id="2994561"/>
    <lineage>
        <taxon>Bacteria</taxon>
        <taxon>Bacillati</taxon>
        <taxon>Bacillota</taxon>
        <taxon>Bacilli</taxon>
        <taxon>Bacillales</taxon>
        <taxon>Paenibacillaceae</taxon>
        <taxon>Candidatus Pristimantibacillus</taxon>
    </lineage>
</organism>
<evidence type="ECO:0000313" key="3">
    <source>
        <dbReference type="Proteomes" id="UP001056756"/>
    </source>
</evidence>
<dbReference type="Proteomes" id="UP001056756">
    <property type="component" value="Chromosome"/>
</dbReference>
<evidence type="ECO:0000256" key="1">
    <source>
        <dbReference type="SAM" id="Phobius"/>
    </source>
</evidence>
<feature type="transmembrane region" description="Helical" evidence="1">
    <location>
        <begin position="6"/>
        <end position="26"/>
    </location>
</feature>
<dbReference type="EMBL" id="CP097899">
    <property type="protein sequence ID" value="URN95475.1"/>
    <property type="molecule type" value="Genomic_DNA"/>
</dbReference>
<feature type="transmembrane region" description="Helical" evidence="1">
    <location>
        <begin position="207"/>
        <end position="225"/>
    </location>
</feature>
<evidence type="ECO:0000313" key="2">
    <source>
        <dbReference type="EMBL" id="URN95475.1"/>
    </source>
</evidence>
<dbReference type="AlphaFoldDB" id="A0A9J6ZH09"/>
<reference evidence="2" key="1">
    <citation type="submission" date="2022-05" db="EMBL/GenBank/DDBJ databases">
        <title>Novel bacterial taxa in a minimal lignocellulolytic consortium and its capacity to transform plastics disclosed by genome-resolved metagenomics.</title>
        <authorList>
            <person name="Rodriguez C.A.D."/>
            <person name="Diaz-Garcia L."/>
            <person name="Herrera K."/>
            <person name="Tarazona N.A."/>
            <person name="Sproer C."/>
            <person name="Overmann J."/>
            <person name="Jimenez D.J."/>
        </authorList>
    </citation>
    <scope>NUCLEOTIDE SEQUENCE</scope>
    <source>
        <strain evidence="2">MAG5</strain>
    </source>
</reference>